<dbReference type="InterPro" id="IPR050763">
    <property type="entry name" value="ABC_transporter_ATP-binding"/>
</dbReference>
<dbReference type="InterPro" id="IPR017871">
    <property type="entry name" value="ABC_transporter-like_CS"/>
</dbReference>
<evidence type="ECO:0000256" key="1">
    <source>
        <dbReference type="ARBA" id="ARBA00005417"/>
    </source>
</evidence>
<evidence type="ECO:0000313" key="8">
    <source>
        <dbReference type="Proteomes" id="UP000664628"/>
    </source>
</evidence>
<protein>
    <submittedName>
        <fullName evidence="7">ATP-binding cassette domain-containing protein</fullName>
    </submittedName>
</protein>
<dbReference type="PANTHER" id="PTHR42711:SF5">
    <property type="entry name" value="ABC TRANSPORTER ATP-BINDING PROTEIN NATA"/>
    <property type="match status" value="1"/>
</dbReference>
<comment type="similarity">
    <text evidence="1">Belongs to the ABC transporter superfamily.</text>
</comment>
<keyword evidence="3" id="KW-0536">Nodulation</keyword>
<reference evidence="7 8" key="1">
    <citation type="submission" date="2021-03" db="EMBL/GenBank/DDBJ databases">
        <title>Fibrella sp. HMF5405 genome sequencing and assembly.</title>
        <authorList>
            <person name="Kang H."/>
            <person name="Kim H."/>
            <person name="Bae S."/>
            <person name="Joh K."/>
        </authorList>
    </citation>
    <scope>NUCLEOTIDE SEQUENCE [LARGE SCALE GENOMIC DNA]</scope>
    <source>
        <strain evidence="7 8">HMF5405</strain>
    </source>
</reference>
<dbReference type="PANTHER" id="PTHR42711">
    <property type="entry name" value="ABC TRANSPORTER ATP-BINDING PROTEIN"/>
    <property type="match status" value="1"/>
</dbReference>
<dbReference type="SUPFAM" id="SSF52540">
    <property type="entry name" value="P-loop containing nucleoside triphosphate hydrolases"/>
    <property type="match status" value="1"/>
</dbReference>
<keyword evidence="8" id="KW-1185">Reference proteome</keyword>
<dbReference type="Pfam" id="PF00005">
    <property type="entry name" value="ABC_tran"/>
    <property type="match status" value="1"/>
</dbReference>
<keyword evidence="5 7" id="KW-0067">ATP-binding</keyword>
<feature type="domain" description="ABC transporter" evidence="6">
    <location>
        <begin position="4"/>
        <end position="231"/>
    </location>
</feature>
<dbReference type="Proteomes" id="UP000664628">
    <property type="component" value="Unassembled WGS sequence"/>
</dbReference>
<evidence type="ECO:0000256" key="5">
    <source>
        <dbReference type="ARBA" id="ARBA00022840"/>
    </source>
</evidence>
<sequence>MAILETRHITKQYAQHRALDDVSLTIPKGSIFGLLGPNGAGKTSLIRIINQITGPDAGEVFFEGKPLGPEHVRRIGYLPEERGLYKKMKVGEQLLYLAQLKGLTEKQAMDKLKIWFEKFEIKTWWSKNVEDLSKGMQQKVQFVATVLHQPDLLILDEPFSGFDPINANLIRDEILELRDKGTTIIFSTHRMETVEELCDHIALIHRSKKILDGPKLAIKEQFKTHTYRVEYQGDLSQLPTAFTVTDAGKSEDGFSRADIKIPADAAVNDLIRLLIDRVQVRLFGENIPSMNDIFIKAIGSAAL</sequence>
<dbReference type="PROSITE" id="PS50893">
    <property type="entry name" value="ABC_TRANSPORTER_2"/>
    <property type="match status" value="1"/>
</dbReference>
<keyword evidence="4" id="KW-0547">Nucleotide-binding</keyword>
<dbReference type="PROSITE" id="PS00211">
    <property type="entry name" value="ABC_TRANSPORTER_1"/>
    <property type="match status" value="1"/>
</dbReference>
<dbReference type="Gene3D" id="3.40.50.300">
    <property type="entry name" value="P-loop containing nucleotide triphosphate hydrolases"/>
    <property type="match status" value="1"/>
</dbReference>
<keyword evidence="2" id="KW-0813">Transport</keyword>
<gene>
    <name evidence="7" type="ORF">J2I46_13080</name>
</gene>
<dbReference type="InterPro" id="IPR003593">
    <property type="entry name" value="AAA+_ATPase"/>
</dbReference>
<accession>A0ABS3JHN0</accession>
<dbReference type="Pfam" id="PF13732">
    <property type="entry name" value="DrrA1-3_C"/>
    <property type="match status" value="1"/>
</dbReference>
<dbReference type="GO" id="GO:0005524">
    <property type="term" value="F:ATP binding"/>
    <property type="evidence" value="ECO:0007669"/>
    <property type="project" value="UniProtKB-KW"/>
</dbReference>
<proteinExistence type="inferred from homology"/>
<evidence type="ECO:0000256" key="2">
    <source>
        <dbReference type="ARBA" id="ARBA00022448"/>
    </source>
</evidence>
<dbReference type="RefSeq" id="WP_207329477.1">
    <property type="nucleotide sequence ID" value="NZ_JAFMYW010000003.1"/>
</dbReference>
<dbReference type="SMART" id="SM00382">
    <property type="entry name" value="AAA"/>
    <property type="match status" value="1"/>
</dbReference>
<dbReference type="InterPro" id="IPR003439">
    <property type="entry name" value="ABC_transporter-like_ATP-bd"/>
</dbReference>
<name>A0ABS3JHN0_9BACT</name>
<evidence type="ECO:0000256" key="4">
    <source>
        <dbReference type="ARBA" id="ARBA00022741"/>
    </source>
</evidence>
<evidence type="ECO:0000313" key="7">
    <source>
        <dbReference type="EMBL" id="MBO0949522.1"/>
    </source>
</evidence>
<evidence type="ECO:0000256" key="3">
    <source>
        <dbReference type="ARBA" id="ARBA00022458"/>
    </source>
</evidence>
<organism evidence="7 8">
    <name type="scientific">Fibrella forsythiae</name>
    <dbReference type="NCBI Taxonomy" id="2817061"/>
    <lineage>
        <taxon>Bacteria</taxon>
        <taxon>Pseudomonadati</taxon>
        <taxon>Bacteroidota</taxon>
        <taxon>Cytophagia</taxon>
        <taxon>Cytophagales</taxon>
        <taxon>Spirosomataceae</taxon>
        <taxon>Fibrella</taxon>
    </lineage>
</organism>
<dbReference type="CDD" id="cd03269">
    <property type="entry name" value="ABC_putative_ATPase"/>
    <property type="match status" value="1"/>
</dbReference>
<comment type="caution">
    <text evidence="7">The sequence shown here is derived from an EMBL/GenBank/DDBJ whole genome shotgun (WGS) entry which is preliminary data.</text>
</comment>
<evidence type="ECO:0000259" key="6">
    <source>
        <dbReference type="PROSITE" id="PS50893"/>
    </source>
</evidence>
<dbReference type="InterPro" id="IPR025302">
    <property type="entry name" value="DrrA1/2-like_C"/>
</dbReference>
<dbReference type="EMBL" id="JAFMYW010000003">
    <property type="protein sequence ID" value="MBO0949522.1"/>
    <property type="molecule type" value="Genomic_DNA"/>
</dbReference>
<dbReference type="InterPro" id="IPR027417">
    <property type="entry name" value="P-loop_NTPase"/>
</dbReference>